<comment type="caution">
    <text evidence="2">The sequence shown here is derived from an EMBL/GenBank/DDBJ whole genome shotgun (WGS) entry which is preliminary data.</text>
</comment>
<dbReference type="GO" id="GO:0007131">
    <property type="term" value="P:reciprocal meiotic recombination"/>
    <property type="evidence" value="ECO:0007669"/>
    <property type="project" value="TreeGrafter"/>
</dbReference>
<protein>
    <recommendedName>
        <fullName evidence="1">Cyclin N-terminal domain-containing protein</fullName>
    </recommendedName>
</protein>
<evidence type="ECO:0000313" key="3">
    <source>
        <dbReference type="Proteomes" id="UP000828390"/>
    </source>
</evidence>
<dbReference type="OrthoDB" id="9983043at2759"/>
<dbReference type="PANTHER" id="PTHR21615">
    <property type="entry name" value="CYCLIN N-TERMINAL DOMAIN-CONTAINING PROTEIN 1"/>
    <property type="match status" value="1"/>
</dbReference>
<reference evidence="2" key="2">
    <citation type="submission" date="2020-11" db="EMBL/GenBank/DDBJ databases">
        <authorList>
            <person name="McCartney M.A."/>
            <person name="Auch B."/>
            <person name="Kono T."/>
            <person name="Mallez S."/>
            <person name="Becker A."/>
            <person name="Gohl D.M."/>
            <person name="Silverstein K.A.T."/>
            <person name="Koren S."/>
            <person name="Bechman K.B."/>
            <person name="Herman A."/>
            <person name="Abrahante J.E."/>
            <person name="Garbe J."/>
        </authorList>
    </citation>
    <scope>NUCLEOTIDE SEQUENCE</scope>
    <source>
        <strain evidence="2">Duluth1</strain>
        <tissue evidence="2">Whole animal</tissue>
    </source>
</reference>
<proteinExistence type="predicted"/>
<dbReference type="CDD" id="cd20541">
    <property type="entry name" value="CYCLIN_CNTD1"/>
    <property type="match status" value="1"/>
</dbReference>
<reference evidence="2" key="1">
    <citation type="journal article" date="2019" name="bioRxiv">
        <title>The Genome of the Zebra Mussel, Dreissena polymorpha: A Resource for Invasive Species Research.</title>
        <authorList>
            <person name="McCartney M.A."/>
            <person name="Auch B."/>
            <person name="Kono T."/>
            <person name="Mallez S."/>
            <person name="Zhang Y."/>
            <person name="Obille A."/>
            <person name="Becker A."/>
            <person name="Abrahante J.E."/>
            <person name="Garbe J."/>
            <person name="Badalamenti J.P."/>
            <person name="Herman A."/>
            <person name="Mangelson H."/>
            <person name="Liachko I."/>
            <person name="Sullivan S."/>
            <person name="Sone E.D."/>
            <person name="Koren S."/>
            <person name="Silverstein K.A.T."/>
            <person name="Beckman K.B."/>
            <person name="Gohl D.M."/>
        </authorList>
    </citation>
    <scope>NUCLEOTIDE SEQUENCE</scope>
    <source>
        <strain evidence="2">Duluth1</strain>
        <tissue evidence="2">Whole animal</tissue>
    </source>
</reference>
<organism evidence="2 3">
    <name type="scientific">Dreissena polymorpha</name>
    <name type="common">Zebra mussel</name>
    <name type="synonym">Mytilus polymorpha</name>
    <dbReference type="NCBI Taxonomy" id="45954"/>
    <lineage>
        <taxon>Eukaryota</taxon>
        <taxon>Metazoa</taxon>
        <taxon>Spiralia</taxon>
        <taxon>Lophotrochozoa</taxon>
        <taxon>Mollusca</taxon>
        <taxon>Bivalvia</taxon>
        <taxon>Autobranchia</taxon>
        <taxon>Heteroconchia</taxon>
        <taxon>Euheterodonta</taxon>
        <taxon>Imparidentia</taxon>
        <taxon>Neoheterodontei</taxon>
        <taxon>Myida</taxon>
        <taxon>Dreissenoidea</taxon>
        <taxon>Dreissenidae</taxon>
        <taxon>Dreissena</taxon>
    </lineage>
</organism>
<dbReference type="AlphaFoldDB" id="A0A9D4GVW4"/>
<accession>A0A9D4GVW4</accession>
<sequence>MEFRVTGSVTEPAFNHNKHGVTQEMLQDWLTLLMNKNAEDVTAAQPDMGASIKKESVQFLFQTCDKLKMSPEVKYLSLELFDRFMLQHVNDLHQHVLKSGNLKTRDKDWLDIKKRVSNQVVLRIITCIQIASKLTSHYRVLSPHRARRFLQDAGHRYNTESIMQSELRVIKTLNFRLAKHSPLVYLEAILESLGHMDPSANILKLHDLGMKLLDLVYLQYDDVYYKLYQVATGGSPSTSQQIDSFASVRADKMLLMVSIVTASAYIIENESHQKTMIMLSKLTKIPEEDIADFASVIFNLVVDTRED</sequence>
<dbReference type="InterPro" id="IPR036915">
    <property type="entry name" value="Cyclin-like_sf"/>
</dbReference>
<dbReference type="SUPFAM" id="SSF47954">
    <property type="entry name" value="Cyclin-like"/>
    <property type="match status" value="1"/>
</dbReference>
<dbReference type="Proteomes" id="UP000828390">
    <property type="component" value="Unassembled WGS sequence"/>
</dbReference>
<keyword evidence="3" id="KW-1185">Reference proteome</keyword>
<dbReference type="GO" id="GO:0035861">
    <property type="term" value="C:site of double-strand break"/>
    <property type="evidence" value="ECO:0007669"/>
    <property type="project" value="TreeGrafter"/>
</dbReference>
<dbReference type="Gene3D" id="1.10.472.10">
    <property type="entry name" value="Cyclin-like"/>
    <property type="match status" value="1"/>
</dbReference>
<dbReference type="EMBL" id="JAIWYP010000005">
    <property type="protein sequence ID" value="KAH3824005.1"/>
    <property type="molecule type" value="Genomic_DNA"/>
</dbReference>
<dbReference type="PANTHER" id="PTHR21615:SF2">
    <property type="entry name" value="CYCLIN N-TERMINAL DOMAIN-CONTAINING PROTEIN 1"/>
    <property type="match status" value="1"/>
</dbReference>
<name>A0A9D4GVW4_DREPO</name>
<dbReference type="Pfam" id="PF00134">
    <property type="entry name" value="Cyclin_N"/>
    <property type="match status" value="1"/>
</dbReference>
<feature type="domain" description="Cyclin N-terminal" evidence="1">
    <location>
        <begin position="38"/>
        <end position="177"/>
    </location>
</feature>
<evidence type="ECO:0000259" key="1">
    <source>
        <dbReference type="Pfam" id="PF00134"/>
    </source>
</evidence>
<dbReference type="InterPro" id="IPR006671">
    <property type="entry name" value="Cyclin_N"/>
</dbReference>
<gene>
    <name evidence="2" type="ORF">DPMN_125833</name>
</gene>
<evidence type="ECO:0000313" key="2">
    <source>
        <dbReference type="EMBL" id="KAH3824005.1"/>
    </source>
</evidence>